<sequence length="122" mass="12959">MLNFVEYTTQSALRNAGMRSVISFGIALLFFAATLVSFQVTDASAQSACFERTALMKHLSGKFEEAPVAAGLAANGSVLEVFSSPDGVTWTIVLTQPNGATCVMASGESWMGMKKPKKDKVS</sequence>
<evidence type="ECO:0000313" key="3">
    <source>
        <dbReference type="Proteomes" id="UP001056291"/>
    </source>
</evidence>
<keyword evidence="1" id="KW-0812">Transmembrane</keyword>
<gene>
    <name evidence="2" type="ORF">NBZ79_13545</name>
</gene>
<keyword evidence="1" id="KW-1133">Transmembrane helix</keyword>
<organism evidence="2 3">
    <name type="scientific">Sneathiella marina</name>
    <dbReference type="NCBI Taxonomy" id="2950108"/>
    <lineage>
        <taxon>Bacteria</taxon>
        <taxon>Pseudomonadati</taxon>
        <taxon>Pseudomonadota</taxon>
        <taxon>Alphaproteobacteria</taxon>
        <taxon>Sneathiellales</taxon>
        <taxon>Sneathiellaceae</taxon>
        <taxon>Sneathiella</taxon>
    </lineage>
</organism>
<accession>A0ABY4VZ46</accession>
<dbReference type="Proteomes" id="UP001056291">
    <property type="component" value="Chromosome"/>
</dbReference>
<keyword evidence="1" id="KW-0472">Membrane</keyword>
<dbReference type="RefSeq" id="WP_251933008.1">
    <property type="nucleotide sequence ID" value="NZ_CP098747.1"/>
</dbReference>
<evidence type="ECO:0000313" key="2">
    <source>
        <dbReference type="EMBL" id="USG60201.1"/>
    </source>
</evidence>
<proteinExistence type="predicted"/>
<dbReference type="EMBL" id="CP098747">
    <property type="protein sequence ID" value="USG60201.1"/>
    <property type="molecule type" value="Genomic_DNA"/>
</dbReference>
<protein>
    <submittedName>
        <fullName evidence="2">Uncharacterized protein</fullName>
    </submittedName>
</protein>
<name>A0ABY4VZ46_9PROT</name>
<feature type="transmembrane region" description="Helical" evidence="1">
    <location>
        <begin position="21"/>
        <end position="40"/>
    </location>
</feature>
<reference evidence="2" key="1">
    <citation type="submission" date="2022-06" db="EMBL/GenBank/DDBJ databases">
        <title>Sneathiella actinostolidae sp. nov., isolated from a sea anemonein the Western Pacific Ocean.</title>
        <authorList>
            <person name="Wei M.J."/>
        </authorList>
    </citation>
    <scope>NUCLEOTIDE SEQUENCE</scope>
    <source>
        <strain evidence="2">PHK-P5</strain>
    </source>
</reference>
<evidence type="ECO:0000256" key="1">
    <source>
        <dbReference type="SAM" id="Phobius"/>
    </source>
</evidence>
<keyword evidence="3" id="KW-1185">Reference proteome</keyword>